<gene>
    <name evidence="1" type="ORF">SCALOS_LOCUS4512</name>
</gene>
<comment type="caution">
    <text evidence="1">The sequence shown here is derived from an EMBL/GenBank/DDBJ whole genome shotgun (WGS) entry which is preliminary data.</text>
</comment>
<evidence type="ECO:0000313" key="2">
    <source>
        <dbReference type="Proteomes" id="UP000789860"/>
    </source>
</evidence>
<evidence type="ECO:0000313" key="1">
    <source>
        <dbReference type="EMBL" id="CAG8532479.1"/>
    </source>
</evidence>
<name>A0ACA9LMN5_9GLOM</name>
<protein>
    <submittedName>
        <fullName evidence="1">5328_t:CDS:1</fullName>
    </submittedName>
</protein>
<accession>A0ACA9LMN5</accession>
<proteinExistence type="predicted"/>
<reference evidence="1" key="1">
    <citation type="submission" date="2021-06" db="EMBL/GenBank/DDBJ databases">
        <authorList>
            <person name="Kallberg Y."/>
            <person name="Tangrot J."/>
            <person name="Rosling A."/>
        </authorList>
    </citation>
    <scope>NUCLEOTIDE SEQUENCE</scope>
    <source>
        <strain evidence="1">AU212A</strain>
    </source>
</reference>
<dbReference type="EMBL" id="CAJVPM010006197">
    <property type="protein sequence ID" value="CAG8532479.1"/>
    <property type="molecule type" value="Genomic_DNA"/>
</dbReference>
<organism evidence="1 2">
    <name type="scientific">Scutellospora calospora</name>
    <dbReference type="NCBI Taxonomy" id="85575"/>
    <lineage>
        <taxon>Eukaryota</taxon>
        <taxon>Fungi</taxon>
        <taxon>Fungi incertae sedis</taxon>
        <taxon>Mucoromycota</taxon>
        <taxon>Glomeromycotina</taxon>
        <taxon>Glomeromycetes</taxon>
        <taxon>Diversisporales</taxon>
        <taxon>Gigasporaceae</taxon>
        <taxon>Scutellospora</taxon>
    </lineage>
</organism>
<keyword evidence="2" id="KW-1185">Reference proteome</keyword>
<sequence>MPKVKFVGYYAVRLGHKPGIYVSWDDCKRQIDKYPSAVYKKFYALQDAERYIKPDINVPNEEKIDIYTDGYCKNNGKPNAIASLGVYWPNNEYTNLSERLPGFNQTNNRAELYAVIRALETCEKESKYLEINTDSMYVINCRGSVNPKVNVNLVNYLNELINARNKKVIFNHVKGHSGIDGNEMADKLALQGASKPHVPKFEFKLSINKNIQEYLDDKDYVDDSKNATKSYLSEFNNILQVLETKNDQLVIKTRNINIYHMLKNNMIQKWLNNNWCTKRDGKKLKAPKYICIKINDVINTTTNPIDLVFIDKNDTIKHQTVLNKY</sequence>
<dbReference type="Proteomes" id="UP000789860">
    <property type="component" value="Unassembled WGS sequence"/>
</dbReference>